<evidence type="ECO:0000256" key="3">
    <source>
        <dbReference type="ARBA" id="ARBA00023242"/>
    </source>
</evidence>
<dbReference type="GO" id="GO:0005681">
    <property type="term" value="C:spliceosomal complex"/>
    <property type="evidence" value="ECO:0007669"/>
    <property type="project" value="TreeGrafter"/>
</dbReference>
<dbReference type="AlphaFoldDB" id="A0A8H5BPK0"/>
<comment type="similarity">
    <text evidence="2">Belongs to the SPP2 family.</text>
</comment>
<evidence type="ECO:0000256" key="1">
    <source>
        <dbReference type="ARBA" id="ARBA00004123"/>
    </source>
</evidence>
<dbReference type="PANTHER" id="PTHR15818:SF2">
    <property type="entry name" value="G-PATCH DOMAIN AND KOW MOTIFS-CONTAINING PROTEIN"/>
    <property type="match status" value="1"/>
</dbReference>
<comment type="caution">
    <text evidence="6">The sequence shown here is derived from an EMBL/GenBank/DDBJ whole genome shotgun (WGS) entry which is preliminary data.</text>
</comment>
<dbReference type="PANTHER" id="PTHR15818">
    <property type="entry name" value="G PATCH AND KOW-CONTAINING"/>
    <property type="match status" value="1"/>
</dbReference>
<evidence type="ECO:0000313" key="7">
    <source>
        <dbReference type="Proteomes" id="UP000541558"/>
    </source>
</evidence>
<evidence type="ECO:0000256" key="4">
    <source>
        <dbReference type="SAM" id="MobiDB-lite"/>
    </source>
</evidence>
<feature type="compositionally biased region" description="Gly residues" evidence="4">
    <location>
        <begin position="150"/>
        <end position="162"/>
    </location>
</feature>
<dbReference type="InterPro" id="IPR000467">
    <property type="entry name" value="G_patch_dom"/>
</dbReference>
<feature type="domain" description="G-patch" evidence="5">
    <location>
        <begin position="270"/>
        <end position="317"/>
    </location>
</feature>
<feature type="region of interest" description="Disordered" evidence="4">
    <location>
        <begin position="319"/>
        <end position="452"/>
    </location>
</feature>
<feature type="region of interest" description="Disordered" evidence="4">
    <location>
        <begin position="1"/>
        <end position="100"/>
    </location>
</feature>
<reference evidence="6 7" key="1">
    <citation type="journal article" date="2020" name="ISME J.">
        <title>Uncovering the hidden diversity of litter-decomposition mechanisms in mushroom-forming fungi.</title>
        <authorList>
            <person name="Floudas D."/>
            <person name="Bentzer J."/>
            <person name="Ahren D."/>
            <person name="Johansson T."/>
            <person name="Persson P."/>
            <person name="Tunlid A."/>
        </authorList>
    </citation>
    <scope>NUCLEOTIDE SEQUENCE [LARGE SCALE GENOMIC DNA]</scope>
    <source>
        <strain evidence="6 7">CBS 175.51</strain>
    </source>
</reference>
<feature type="compositionally biased region" description="Basic and acidic residues" evidence="4">
    <location>
        <begin position="340"/>
        <end position="354"/>
    </location>
</feature>
<keyword evidence="3" id="KW-0539">Nucleus</keyword>
<dbReference type="GO" id="GO:0003676">
    <property type="term" value="F:nucleic acid binding"/>
    <property type="evidence" value="ECO:0007669"/>
    <property type="project" value="InterPro"/>
</dbReference>
<dbReference type="GO" id="GO:0000398">
    <property type="term" value="P:mRNA splicing, via spliceosome"/>
    <property type="evidence" value="ECO:0007669"/>
    <property type="project" value="InterPro"/>
</dbReference>
<evidence type="ECO:0000256" key="2">
    <source>
        <dbReference type="ARBA" id="ARBA00008576"/>
    </source>
</evidence>
<proteinExistence type="inferred from homology"/>
<evidence type="ECO:0000259" key="5">
    <source>
        <dbReference type="PROSITE" id="PS50174"/>
    </source>
</evidence>
<dbReference type="InterPro" id="IPR026822">
    <property type="entry name" value="Spp2/MOS2_G-patch"/>
</dbReference>
<feature type="compositionally biased region" description="Basic and acidic residues" evidence="4">
    <location>
        <begin position="373"/>
        <end position="452"/>
    </location>
</feature>
<dbReference type="Proteomes" id="UP000541558">
    <property type="component" value="Unassembled WGS sequence"/>
</dbReference>
<dbReference type="Pfam" id="PF12656">
    <property type="entry name" value="G-patch_2"/>
    <property type="match status" value="1"/>
</dbReference>
<organism evidence="6 7">
    <name type="scientific">Ephemerocybe angulata</name>
    <dbReference type="NCBI Taxonomy" id="980116"/>
    <lineage>
        <taxon>Eukaryota</taxon>
        <taxon>Fungi</taxon>
        <taxon>Dikarya</taxon>
        <taxon>Basidiomycota</taxon>
        <taxon>Agaricomycotina</taxon>
        <taxon>Agaricomycetes</taxon>
        <taxon>Agaricomycetidae</taxon>
        <taxon>Agaricales</taxon>
        <taxon>Agaricineae</taxon>
        <taxon>Psathyrellaceae</taxon>
        <taxon>Ephemerocybe</taxon>
    </lineage>
</organism>
<name>A0A8H5BPK0_9AGAR</name>
<feature type="compositionally biased region" description="Low complexity" evidence="4">
    <location>
        <begin position="356"/>
        <end position="366"/>
    </location>
</feature>
<gene>
    <name evidence="6" type="ORF">D9611_000063</name>
</gene>
<feature type="region of interest" description="Disordered" evidence="4">
    <location>
        <begin position="139"/>
        <end position="171"/>
    </location>
</feature>
<protein>
    <recommendedName>
        <fullName evidence="5">G-patch domain-containing protein</fullName>
    </recommendedName>
</protein>
<dbReference type="EMBL" id="JAACJK010000163">
    <property type="protein sequence ID" value="KAF5326243.1"/>
    <property type="molecule type" value="Genomic_DNA"/>
</dbReference>
<accession>A0A8H5BPK0</accession>
<sequence length="452" mass="50213">MPNGQDSTSTMASSSQKMSFTIRRPSPPSRGLSPATPAEGAPNFKVPAIPRHLAALGDSTPLGSPLSRSAASSPKPYPPSRGRSYDSSDEEDKELQDQLVTGFDRFGVERADGRRKVKEQPLVITALKNKDWRAVARKRRGHFVPESGKVGTGADGSVGGLGTRDSINSGPVLSGLQIRKREESVTVEADDGDVVMEEDIKVEDIKVEEVEETEEQRALRALLAEANGETQQGPVIHAIPTPVSEADALKQDVDELPEAATWDDYERVPVSQFGAAMLRGMGWKEGTAATRKPGKGLVQPYLPPSRPALLGIGAKEQEVLDDGNKRKHRKPTAKYVPIVKMERGDSSASRDRNRSRSPVRSSAPSRRSSRSPSRRDREKASRDDSSRRRDRDSDRSRDHERSTRERDRDGGRDRERDYRRDYDKDKDRRDSDSRGGSYRRSESGRDTKRRDY</sequence>
<comment type="subcellular location">
    <subcellularLocation>
        <location evidence="1">Nucleus</location>
    </subcellularLocation>
</comment>
<feature type="compositionally biased region" description="Polar residues" evidence="4">
    <location>
        <begin position="1"/>
        <end position="19"/>
    </location>
</feature>
<keyword evidence="7" id="KW-1185">Reference proteome</keyword>
<dbReference type="OrthoDB" id="5577072at2759"/>
<dbReference type="PROSITE" id="PS50174">
    <property type="entry name" value="G_PATCH"/>
    <property type="match status" value="1"/>
</dbReference>
<dbReference type="InterPro" id="IPR045166">
    <property type="entry name" value="Spp2-like"/>
</dbReference>
<evidence type="ECO:0000313" key="6">
    <source>
        <dbReference type="EMBL" id="KAF5326243.1"/>
    </source>
</evidence>